<sequence>MEEVEIIWSEFGILNQVARVIHAYPTDDVPCISQKSVVEPDYLSASFEAFEALDNQILSDLRHHGLKPGNTESREEWLQGLSSLAMEFMGRTEEMRTFEVESIGEAQVVVGRAYRTGHIEFIIVLGVANGELVRVNSHNRP</sequence>
<name>A0AAN7UUK8_9PEZI</name>
<dbReference type="AlphaFoldDB" id="A0AAN7UUK8"/>
<evidence type="ECO:0000313" key="1">
    <source>
        <dbReference type="EMBL" id="KAK5627844.1"/>
    </source>
</evidence>
<dbReference type="EMBL" id="JAWHQM010000006">
    <property type="protein sequence ID" value="KAK5627844.1"/>
    <property type="molecule type" value="Genomic_DNA"/>
</dbReference>
<comment type="caution">
    <text evidence="1">The sequence shown here is derived from an EMBL/GenBank/DDBJ whole genome shotgun (WGS) entry which is preliminary data.</text>
</comment>
<protein>
    <submittedName>
        <fullName evidence="1">Uncharacterized protein</fullName>
    </submittedName>
</protein>
<keyword evidence="2" id="KW-1185">Reference proteome</keyword>
<accession>A0AAN7UUK8</accession>
<organism evidence="1 2">
    <name type="scientific">Xylaria bambusicola</name>
    <dbReference type="NCBI Taxonomy" id="326684"/>
    <lineage>
        <taxon>Eukaryota</taxon>
        <taxon>Fungi</taxon>
        <taxon>Dikarya</taxon>
        <taxon>Ascomycota</taxon>
        <taxon>Pezizomycotina</taxon>
        <taxon>Sordariomycetes</taxon>
        <taxon>Xylariomycetidae</taxon>
        <taxon>Xylariales</taxon>
        <taxon>Xylariaceae</taxon>
        <taxon>Xylaria</taxon>
    </lineage>
</organism>
<proteinExistence type="predicted"/>
<reference evidence="1 2" key="1">
    <citation type="submission" date="2023-10" db="EMBL/GenBank/DDBJ databases">
        <title>Draft genome sequence of Xylaria bambusicola isolate GMP-LS, the root and basal stem rot pathogen of sugarcane in Indonesia.</title>
        <authorList>
            <person name="Selvaraj P."/>
            <person name="Muralishankar V."/>
            <person name="Muruganantham S."/>
            <person name="Sp S."/>
            <person name="Haryani S."/>
            <person name="Lau K.J.X."/>
            <person name="Naqvi N.I."/>
        </authorList>
    </citation>
    <scope>NUCLEOTIDE SEQUENCE [LARGE SCALE GENOMIC DNA]</scope>
    <source>
        <strain evidence="1">GMP-LS</strain>
    </source>
</reference>
<dbReference type="Proteomes" id="UP001305414">
    <property type="component" value="Unassembled WGS sequence"/>
</dbReference>
<gene>
    <name evidence="1" type="ORF">RRF57_003559</name>
</gene>
<evidence type="ECO:0000313" key="2">
    <source>
        <dbReference type="Proteomes" id="UP001305414"/>
    </source>
</evidence>